<name>M5FVV9_DACPD</name>
<dbReference type="STRING" id="1858805.M5FVV9"/>
<dbReference type="HOGENOM" id="CLU_066679_0_0_1"/>
<keyword evidence="2" id="KW-1185">Reference proteome</keyword>
<dbReference type="GeneID" id="63685554"/>
<protein>
    <submittedName>
        <fullName evidence="1">Uncharacterized protein</fullName>
    </submittedName>
</protein>
<evidence type="ECO:0000313" key="1">
    <source>
        <dbReference type="EMBL" id="EJT99749.1"/>
    </source>
</evidence>
<organism evidence="1 2">
    <name type="scientific">Dacryopinax primogenitus (strain DJM 731)</name>
    <name type="common">Brown rot fungus</name>
    <dbReference type="NCBI Taxonomy" id="1858805"/>
    <lineage>
        <taxon>Eukaryota</taxon>
        <taxon>Fungi</taxon>
        <taxon>Dikarya</taxon>
        <taxon>Basidiomycota</taxon>
        <taxon>Agaricomycotina</taxon>
        <taxon>Dacrymycetes</taxon>
        <taxon>Dacrymycetales</taxon>
        <taxon>Dacrymycetaceae</taxon>
        <taxon>Dacryopinax</taxon>
    </lineage>
</organism>
<proteinExistence type="predicted"/>
<dbReference type="EMBL" id="JH795869">
    <property type="protein sequence ID" value="EJT99749.1"/>
    <property type="molecule type" value="Genomic_DNA"/>
</dbReference>
<evidence type="ECO:0000313" key="2">
    <source>
        <dbReference type="Proteomes" id="UP000030653"/>
    </source>
</evidence>
<dbReference type="RefSeq" id="XP_040626647.1">
    <property type="nucleotide sequence ID" value="XM_040770492.1"/>
</dbReference>
<sequence length="293" mass="32122">MSLPPHALRKYADLIFTGSRLQWSPFYPSAPSSQVQCGDYGFLSPETGAFKREGNIYDEGIARRWGIKQPEVVEGEVEKESWTISKNARALAYGKDCRVPDAQIQKFKRKGHVSFLSDRGAVLVTLDSRTLSIPQKTQLKSLLSEPGLQGKHLVSEVVQCSKYARYMSGPAGGDLCLGYDGTSWHARGLKEGDSFTSGTSPNPKFSALFRLLVVQDRGPILLLRDSPEPEDPTGLLAPLYPAWGVLDEQGEVIQGWGWEEEGDLMREVGDWEGLGLELGKGWGSVPVSPPASV</sequence>
<dbReference type="OrthoDB" id="3343770at2759"/>
<dbReference type="Proteomes" id="UP000030653">
    <property type="component" value="Unassembled WGS sequence"/>
</dbReference>
<dbReference type="OMA" id="ELKECEW"/>
<reference evidence="1 2" key="1">
    <citation type="journal article" date="2012" name="Science">
        <title>The Paleozoic origin of enzymatic lignin decomposition reconstructed from 31 fungal genomes.</title>
        <authorList>
            <person name="Floudas D."/>
            <person name="Binder M."/>
            <person name="Riley R."/>
            <person name="Barry K."/>
            <person name="Blanchette R.A."/>
            <person name="Henrissat B."/>
            <person name="Martinez A.T."/>
            <person name="Otillar R."/>
            <person name="Spatafora J.W."/>
            <person name="Yadav J.S."/>
            <person name="Aerts A."/>
            <person name="Benoit I."/>
            <person name="Boyd A."/>
            <person name="Carlson A."/>
            <person name="Copeland A."/>
            <person name="Coutinho P.M."/>
            <person name="de Vries R.P."/>
            <person name="Ferreira P."/>
            <person name="Findley K."/>
            <person name="Foster B."/>
            <person name="Gaskell J."/>
            <person name="Glotzer D."/>
            <person name="Gorecki P."/>
            <person name="Heitman J."/>
            <person name="Hesse C."/>
            <person name="Hori C."/>
            <person name="Igarashi K."/>
            <person name="Jurgens J.A."/>
            <person name="Kallen N."/>
            <person name="Kersten P."/>
            <person name="Kohler A."/>
            <person name="Kuees U."/>
            <person name="Kumar T.K.A."/>
            <person name="Kuo A."/>
            <person name="LaButti K."/>
            <person name="Larrondo L.F."/>
            <person name="Lindquist E."/>
            <person name="Ling A."/>
            <person name="Lombard V."/>
            <person name="Lucas S."/>
            <person name="Lundell T."/>
            <person name="Martin R."/>
            <person name="McLaughlin D.J."/>
            <person name="Morgenstern I."/>
            <person name="Morin E."/>
            <person name="Murat C."/>
            <person name="Nagy L.G."/>
            <person name="Nolan M."/>
            <person name="Ohm R.A."/>
            <person name="Patyshakuliyeva A."/>
            <person name="Rokas A."/>
            <person name="Ruiz-Duenas F.J."/>
            <person name="Sabat G."/>
            <person name="Salamov A."/>
            <person name="Samejima M."/>
            <person name="Schmutz J."/>
            <person name="Slot J.C."/>
            <person name="St John F."/>
            <person name="Stenlid J."/>
            <person name="Sun H."/>
            <person name="Sun S."/>
            <person name="Syed K."/>
            <person name="Tsang A."/>
            <person name="Wiebenga A."/>
            <person name="Young D."/>
            <person name="Pisabarro A."/>
            <person name="Eastwood D.C."/>
            <person name="Martin F."/>
            <person name="Cullen D."/>
            <person name="Grigoriev I.V."/>
            <person name="Hibbett D.S."/>
        </authorList>
    </citation>
    <scope>NUCLEOTIDE SEQUENCE [LARGE SCALE GENOMIC DNA]</scope>
    <source>
        <strain evidence="1 2">DJM-731 SS1</strain>
    </source>
</reference>
<accession>M5FVV9</accession>
<dbReference type="AlphaFoldDB" id="M5FVV9"/>
<gene>
    <name evidence="1" type="ORF">DACRYDRAFT_117921</name>
</gene>